<organism evidence="12">
    <name type="scientific">uncultured Solirubrobacteraceae bacterium</name>
    <dbReference type="NCBI Taxonomy" id="1162706"/>
    <lineage>
        <taxon>Bacteria</taxon>
        <taxon>Bacillati</taxon>
        <taxon>Actinomycetota</taxon>
        <taxon>Thermoleophilia</taxon>
        <taxon>Solirubrobacterales</taxon>
        <taxon>Solirubrobacteraceae</taxon>
        <taxon>environmental samples</taxon>
    </lineage>
</organism>
<name>A0A6J4T9N5_9ACTN</name>
<evidence type="ECO:0000256" key="8">
    <source>
        <dbReference type="SAM" id="MobiDB-lite"/>
    </source>
</evidence>
<dbReference type="InterPro" id="IPR035952">
    <property type="entry name" value="Rhomboid-like_sf"/>
</dbReference>
<reference evidence="12" key="1">
    <citation type="submission" date="2020-02" db="EMBL/GenBank/DDBJ databases">
        <authorList>
            <person name="Meier V. D."/>
        </authorList>
    </citation>
    <scope>NUCLEOTIDE SEQUENCE</scope>
    <source>
        <strain evidence="12">AVDCRST_MAG53</strain>
    </source>
</reference>
<evidence type="ECO:0000259" key="10">
    <source>
        <dbReference type="Pfam" id="PF01694"/>
    </source>
</evidence>
<proteinExistence type="inferred from homology"/>
<feature type="compositionally biased region" description="Basic and acidic residues" evidence="8">
    <location>
        <begin position="59"/>
        <end position="69"/>
    </location>
</feature>
<feature type="domain" description="Zinc-ribbon" evidence="11">
    <location>
        <begin position="31"/>
        <end position="52"/>
    </location>
</feature>
<dbReference type="InterPro" id="IPR026870">
    <property type="entry name" value="Zinc_ribbon_dom"/>
</dbReference>
<evidence type="ECO:0000256" key="1">
    <source>
        <dbReference type="ARBA" id="ARBA00004141"/>
    </source>
</evidence>
<evidence type="ECO:0000256" key="4">
    <source>
        <dbReference type="ARBA" id="ARBA00022692"/>
    </source>
</evidence>
<evidence type="ECO:0000313" key="12">
    <source>
        <dbReference type="EMBL" id="CAA9517119.1"/>
    </source>
</evidence>
<dbReference type="InterPro" id="IPR022764">
    <property type="entry name" value="Peptidase_S54_rhomboid_dom"/>
</dbReference>
<feature type="transmembrane region" description="Helical" evidence="9">
    <location>
        <begin position="253"/>
        <end position="271"/>
    </location>
</feature>
<dbReference type="GO" id="GO:0004252">
    <property type="term" value="F:serine-type endopeptidase activity"/>
    <property type="evidence" value="ECO:0007669"/>
    <property type="project" value="InterPro"/>
</dbReference>
<feature type="domain" description="Peptidase S54 rhomboid" evidence="10">
    <location>
        <begin position="132"/>
        <end position="272"/>
    </location>
</feature>
<evidence type="ECO:0000256" key="6">
    <source>
        <dbReference type="ARBA" id="ARBA00022989"/>
    </source>
</evidence>
<evidence type="ECO:0000256" key="7">
    <source>
        <dbReference type="ARBA" id="ARBA00023136"/>
    </source>
</evidence>
<dbReference type="AlphaFoldDB" id="A0A6J4T9N5"/>
<evidence type="ECO:0008006" key="13">
    <source>
        <dbReference type="Google" id="ProtNLM"/>
    </source>
</evidence>
<comment type="similarity">
    <text evidence="2">Belongs to the peptidase S54 family.</text>
</comment>
<dbReference type="PANTHER" id="PTHR43066">
    <property type="entry name" value="RHOMBOID-RELATED PROTEIN"/>
    <property type="match status" value="1"/>
</dbReference>
<comment type="subcellular location">
    <subcellularLocation>
        <location evidence="1">Membrane</location>
        <topology evidence="1">Multi-pass membrane protein</topology>
    </subcellularLocation>
</comment>
<sequence>MTVAAASATPALGGAYDRWRMAGAPDLFVVCKNCGSEVSPYVTECPYCGSRLRKRAPDIPRESAGEARPKERRRPQKPSLGRLAPGEIPGVRADEDQRPYVTIALVVLGALGFLVLAYVGRGDIALVGPPGEQVWRIFTTPFVHVGAFGQFACLLCVAIFGALLERRHGSLLLLALWLLSASGGAALVAGLDPTPLVLGANAGALAFLSAWVVPVLLARRQRPQEDDDADLLAVFVIGLVVVALPISGFGYSALAGIWGVVVGVLAGLLLARVKPR</sequence>
<dbReference type="GO" id="GO:0016020">
    <property type="term" value="C:membrane"/>
    <property type="evidence" value="ECO:0007669"/>
    <property type="project" value="UniProtKB-SubCell"/>
</dbReference>
<feature type="transmembrane region" description="Helical" evidence="9">
    <location>
        <begin position="171"/>
        <end position="191"/>
    </location>
</feature>
<feature type="region of interest" description="Disordered" evidence="8">
    <location>
        <begin position="59"/>
        <end position="91"/>
    </location>
</feature>
<dbReference type="Pfam" id="PF13240">
    <property type="entry name" value="Zn_Ribbon_1"/>
    <property type="match status" value="1"/>
</dbReference>
<evidence type="ECO:0000256" key="9">
    <source>
        <dbReference type="SAM" id="Phobius"/>
    </source>
</evidence>
<keyword evidence="7 9" id="KW-0472">Membrane</keyword>
<dbReference type="Gene3D" id="1.20.1540.10">
    <property type="entry name" value="Rhomboid-like"/>
    <property type="match status" value="1"/>
</dbReference>
<keyword evidence="3" id="KW-0645">Protease</keyword>
<dbReference type="SUPFAM" id="SSF144091">
    <property type="entry name" value="Rhomboid-like"/>
    <property type="match status" value="1"/>
</dbReference>
<feature type="transmembrane region" description="Helical" evidence="9">
    <location>
        <begin position="141"/>
        <end position="164"/>
    </location>
</feature>
<evidence type="ECO:0000256" key="2">
    <source>
        <dbReference type="ARBA" id="ARBA00009045"/>
    </source>
</evidence>
<protein>
    <recommendedName>
        <fullName evidence="13">Peptidase S54 rhomboid domain-containing protein</fullName>
    </recommendedName>
</protein>
<accession>A0A6J4T9N5</accession>
<dbReference type="PANTHER" id="PTHR43066:SF1">
    <property type="entry name" value="RHOMBOID PROTEIN 2"/>
    <property type="match status" value="1"/>
</dbReference>
<keyword evidence="5" id="KW-0378">Hydrolase</keyword>
<dbReference type="GO" id="GO:0006508">
    <property type="term" value="P:proteolysis"/>
    <property type="evidence" value="ECO:0007669"/>
    <property type="project" value="UniProtKB-KW"/>
</dbReference>
<dbReference type="EMBL" id="CADCVR010000096">
    <property type="protein sequence ID" value="CAA9517119.1"/>
    <property type="molecule type" value="Genomic_DNA"/>
</dbReference>
<feature type="transmembrane region" description="Helical" evidence="9">
    <location>
        <begin position="100"/>
        <end position="121"/>
    </location>
</feature>
<evidence type="ECO:0000256" key="3">
    <source>
        <dbReference type="ARBA" id="ARBA00022670"/>
    </source>
</evidence>
<feature type="transmembrane region" description="Helical" evidence="9">
    <location>
        <begin position="229"/>
        <end position="247"/>
    </location>
</feature>
<feature type="transmembrane region" description="Helical" evidence="9">
    <location>
        <begin position="197"/>
        <end position="217"/>
    </location>
</feature>
<dbReference type="Pfam" id="PF01694">
    <property type="entry name" value="Rhomboid"/>
    <property type="match status" value="1"/>
</dbReference>
<gene>
    <name evidence="12" type="ORF">AVDCRST_MAG53-3256</name>
</gene>
<keyword evidence="4 9" id="KW-0812">Transmembrane</keyword>
<evidence type="ECO:0000259" key="11">
    <source>
        <dbReference type="Pfam" id="PF13240"/>
    </source>
</evidence>
<evidence type="ECO:0000256" key="5">
    <source>
        <dbReference type="ARBA" id="ARBA00022801"/>
    </source>
</evidence>
<keyword evidence="6 9" id="KW-1133">Transmembrane helix</keyword>